<dbReference type="InterPro" id="IPR036390">
    <property type="entry name" value="WH_DNA-bd_sf"/>
</dbReference>
<dbReference type="OrthoDB" id="9805928at2"/>
<dbReference type="RefSeq" id="WP_016419571.1">
    <property type="nucleotide sequence ID" value="NZ_CALGWW010000070.1"/>
</dbReference>
<dbReference type="PANTHER" id="PTHR30432">
    <property type="entry name" value="TRANSCRIPTIONAL REGULATOR MODE"/>
    <property type="match status" value="1"/>
</dbReference>
<evidence type="ECO:0000313" key="2">
    <source>
        <dbReference type="Proteomes" id="UP000182771"/>
    </source>
</evidence>
<accession>A0A1H2QX53</accession>
<dbReference type="GeneID" id="85017848"/>
<protein>
    <submittedName>
        <fullName evidence="1">Molybdate transport system regulatory protein</fullName>
    </submittedName>
</protein>
<organism evidence="1 2">
    <name type="scientific">Capnocytophaga granulosa</name>
    <dbReference type="NCBI Taxonomy" id="45242"/>
    <lineage>
        <taxon>Bacteria</taxon>
        <taxon>Pseudomonadati</taxon>
        <taxon>Bacteroidota</taxon>
        <taxon>Flavobacteriia</taxon>
        <taxon>Flavobacteriales</taxon>
        <taxon>Flavobacteriaceae</taxon>
        <taxon>Capnocytophaga</taxon>
    </lineage>
</organism>
<evidence type="ECO:0000313" key="1">
    <source>
        <dbReference type="EMBL" id="SDW11782.1"/>
    </source>
</evidence>
<dbReference type="SUPFAM" id="SSF46785">
    <property type="entry name" value="Winged helix' DNA-binding domain"/>
    <property type="match status" value="1"/>
</dbReference>
<dbReference type="InterPro" id="IPR036388">
    <property type="entry name" value="WH-like_DNA-bd_sf"/>
</dbReference>
<dbReference type="PANTHER" id="PTHR30432:SF1">
    <property type="entry name" value="DNA-BINDING TRANSCRIPTIONAL DUAL REGULATOR MODE"/>
    <property type="match status" value="1"/>
</dbReference>
<dbReference type="Gene3D" id="1.10.10.10">
    <property type="entry name" value="Winged helix-like DNA-binding domain superfamily/Winged helix DNA-binding domain"/>
    <property type="match status" value="1"/>
</dbReference>
<dbReference type="EMBL" id="FNND01000001">
    <property type="protein sequence ID" value="SDW11782.1"/>
    <property type="molecule type" value="Genomic_DNA"/>
</dbReference>
<keyword evidence="2" id="KW-1185">Reference proteome</keyword>
<sequence length="117" mass="12999">MENNLKIKGNIWIETDTGLEINAVKALLLEQIDVLGSISEAAKVLNIPYRRAWGMIQEMNRNSSFEIVAKEAGGKAGGHSILTEEGRDILQLFKDVNDSLKQYSKGENGCFSGWKEN</sequence>
<reference evidence="1 2" key="1">
    <citation type="submission" date="2016-10" db="EMBL/GenBank/DDBJ databases">
        <authorList>
            <person name="Varghese N."/>
            <person name="Submissions S."/>
        </authorList>
    </citation>
    <scope>NUCLEOTIDE SEQUENCE [LARGE SCALE GENOMIC DNA]</scope>
    <source>
        <strain evidence="1 2">DSM 11449</strain>
    </source>
</reference>
<gene>
    <name evidence="1" type="ORF">SAMN05444420_101282</name>
</gene>
<dbReference type="InterPro" id="IPR051815">
    <property type="entry name" value="Molybdate_resp_trans_reg"/>
</dbReference>
<proteinExistence type="predicted"/>
<name>A0A1H2QX53_9FLAO</name>
<dbReference type="AlphaFoldDB" id="A0A1H2QX53"/>
<dbReference type="Proteomes" id="UP000182771">
    <property type="component" value="Unassembled WGS sequence"/>
</dbReference>
<comment type="caution">
    <text evidence="1">The sequence shown here is derived from an EMBL/GenBank/DDBJ whole genome shotgun (WGS) entry which is preliminary data.</text>
</comment>